<dbReference type="EMBL" id="CAEZTQ010000031">
    <property type="protein sequence ID" value="CAB4567399.1"/>
    <property type="molecule type" value="Genomic_DNA"/>
</dbReference>
<evidence type="ECO:0000313" key="1">
    <source>
        <dbReference type="EMBL" id="CAB4567399.1"/>
    </source>
</evidence>
<organism evidence="1">
    <name type="scientific">freshwater metagenome</name>
    <dbReference type="NCBI Taxonomy" id="449393"/>
    <lineage>
        <taxon>unclassified sequences</taxon>
        <taxon>metagenomes</taxon>
        <taxon>ecological metagenomes</taxon>
    </lineage>
</organism>
<gene>
    <name evidence="1" type="ORF">UFOPK1704_00256</name>
</gene>
<protein>
    <submittedName>
        <fullName evidence="1">Unannotated protein</fullName>
    </submittedName>
</protein>
<dbReference type="AlphaFoldDB" id="A0A6J6DWS3"/>
<name>A0A6J6DWS3_9ZZZZ</name>
<accession>A0A6J6DWS3</accession>
<proteinExistence type="predicted"/>
<sequence length="50" mass="5114">MRIASSSFVILGDGIDAGVWVPSILALSASGGFYRVSIVGFSPRALTITG</sequence>
<reference evidence="1" key="1">
    <citation type="submission" date="2020-05" db="EMBL/GenBank/DDBJ databases">
        <authorList>
            <person name="Chiriac C."/>
            <person name="Salcher M."/>
            <person name="Ghai R."/>
            <person name="Kavagutti S V."/>
        </authorList>
    </citation>
    <scope>NUCLEOTIDE SEQUENCE</scope>
</reference>